<proteinExistence type="predicted"/>
<organism evidence="2 3">
    <name type="scientific">Modicella reniformis</name>
    <dbReference type="NCBI Taxonomy" id="1440133"/>
    <lineage>
        <taxon>Eukaryota</taxon>
        <taxon>Fungi</taxon>
        <taxon>Fungi incertae sedis</taxon>
        <taxon>Mucoromycota</taxon>
        <taxon>Mortierellomycotina</taxon>
        <taxon>Mortierellomycetes</taxon>
        <taxon>Mortierellales</taxon>
        <taxon>Mortierellaceae</taxon>
        <taxon>Modicella</taxon>
    </lineage>
</organism>
<feature type="region of interest" description="Disordered" evidence="1">
    <location>
        <begin position="66"/>
        <end position="91"/>
    </location>
</feature>
<evidence type="ECO:0000256" key="1">
    <source>
        <dbReference type="SAM" id="MobiDB-lite"/>
    </source>
</evidence>
<dbReference type="GO" id="GO:0030674">
    <property type="term" value="F:protein-macromolecule adaptor activity"/>
    <property type="evidence" value="ECO:0007669"/>
    <property type="project" value="TreeGrafter"/>
</dbReference>
<dbReference type="AlphaFoldDB" id="A0A9P6IN00"/>
<protein>
    <submittedName>
        <fullName evidence="2">Uncharacterized protein</fullName>
    </submittedName>
</protein>
<dbReference type="PANTHER" id="PTHR40422">
    <property type="entry name" value="TRANSLATION MACHINERY-ASSOCIATED PROTEIN 17"/>
    <property type="match status" value="1"/>
</dbReference>
<reference evidence="2" key="1">
    <citation type="journal article" date="2020" name="Fungal Divers.">
        <title>Resolving the Mortierellaceae phylogeny through synthesis of multi-gene phylogenetics and phylogenomics.</title>
        <authorList>
            <person name="Vandepol N."/>
            <person name="Liber J."/>
            <person name="Desiro A."/>
            <person name="Na H."/>
            <person name="Kennedy M."/>
            <person name="Barry K."/>
            <person name="Grigoriev I.V."/>
            <person name="Miller A.N."/>
            <person name="O'Donnell K."/>
            <person name="Stajich J.E."/>
            <person name="Bonito G."/>
        </authorList>
    </citation>
    <scope>NUCLEOTIDE SEQUENCE</scope>
    <source>
        <strain evidence="2">MES-2147</strain>
    </source>
</reference>
<feature type="region of interest" description="Disordered" evidence="1">
    <location>
        <begin position="121"/>
        <end position="161"/>
    </location>
</feature>
<dbReference type="EMBL" id="JAAAHW010009550">
    <property type="protein sequence ID" value="KAF9939157.1"/>
    <property type="molecule type" value="Genomic_DNA"/>
</dbReference>
<dbReference type="InterPro" id="IPR038966">
    <property type="entry name" value="TMA17"/>
</dbReference>
<sequence>MSSTIAPPASFGLVSGTAFASASPEALSGILDSLDLSSLEQEHTRLQRAIKQLEQSNKEMTEFIQLEQQEQKETYEQQQHDSGGSIEYTPLDPDPDFVLAIEENKVVIAKYEKACADLTKAIQRKRGSTSNKLGESSGQEESPQNHGGTIEGETTQDGVFL</sequence>
<dbReference type="Proteomes" id="UP000749646">
    <property type="component" value="Unassembled WGS sequence"/>
</dbReference>
<dbReference type="OrthoDB" id="548474at2759"/>
<name>A0A9P6IN00_9FUNG</name>
<evidence type="ECO:0000313" key="3">
    <source>
        <dbReference type="Proteomes" id="UP000749646"/>
    </source>
</evidence>
<dbReference type="GO" id="GO:0070682">
    <property type="term" value="P:proteasome regulatory particle assembly"/>
    <property type="evidence" value="ECO:0007669"/>
    <property type="project" value="InterPro"/>
</dbReference>
<feature type="compositionally biased region" description="Basic and acidic residues" evidence="1">
    <location>
        <begin position="69"/>
        <end position="79"/>
    </location>
</feature>
<keyword evidence="3" id="KW-1185">Reference proteome</keyword>
<dbReference type="PANTHER" id="PTHR40422:SF1">
    <property type="entry name" value="TRANSLATION MACHINERY-ASSOCIATED PROTEIN 17"/>
    <property type="match status" value="1"/>
</dbReference>
<comment type="caution">
    <text evidence="2">The sequence shown here is derived from an EMBL/GenBank/DDBJ whole genome shotgun (WGS) entry which is preliminary data.</text>
</comment>
<evidence type="ECO:0000313" key="2">
    <source>
        <dbReference type="EMBL" id="KAF9939157.1"/>
    </source>
</evidence>
<gene>
    <name evidence="2" type="ORF">BGZ65_011308</name>
</gene>
<accession>A0A9P6IN00</accession>
<feature type="compositionally biased region" description="Polar residues" evidence="1">
    <location>
        <begin position="128"/>
        <end position="161"/>
    </location>
</feature>